<proteinExistence type="predicted"/>
<reference evidence="2" key="1">
    <citation type="submission" date="2018-01" db="EMBL/GenBank/DDBJ databases">
        <title>Prevalence of blaNDM and mcr-1 in Escherichia coli from food in China.</title>
        <authorList>
            <person name="Liu X."/>
            <person name="Li R."/>
            <person name="Chen S."/>
        </authorList>
    </citation>
    <scope>NUCLEOTIDE SEQUENCE</scope>
    <source>
        <strain evidence="2">1108</strain>
        <plasmid evidence="2">p1108-emrB</plasmid>
    </source>
</reference>
<evidence type="ECO:0000313" key="2">
    <source>
        <dbReference type="EMBL" id="AWF74965.1"/>
    </source>
</evidence>
<dbReference type="AlphaFoldDB" id="A0A2S1J9G9"/>
<name>A0A2S1J9G9_ECOLX</name>
<dbReference type="EMBL" id="MG825377">
    <property type="protein sequence ID" value="AWF74965.1"/>
    <property type="molecule type" value="Genomic_DNA"/>
</dbReference>
<protein>
    <recommendedName>
        <fullName evidence="1">DotM C-terminal cytoplasmic domain-containing protein</fullName>
    </recommendedName>
</protein>
<organism evidence="2">
    <name type="scientific">Escherichia coli</name>
    <dbReference type="NCBI Taxonomy" id="562"/>
    <lineage>
        <taxon>Bacteria</taxon>
        <taxon>Pseudomonadati</taxon>
        <taxon>Pseudomonadota</taxon>
        <taxon>Gammaproteobacteria</taxon>
        <taxon>Enterobacterales</taxon>
        <taxon>Enterobacteriaceae</taxon>
        <taxon>Escherichia</taxon>
    </lineage>
</organism>
<keyword evidence="2" id="KW-0614">Plasmid</keyword>
<accession>A0A2S1J9G9</accession>
<geneLocation type="plasmid" evidence="2">
    <name>p1108-emrB</name>
</geneLocation>
<sequence>MSTSTNSVQQGEQGLALVAMIIISIILFLVVWLKGTVYATCAFLHSCWGILLALPRDFALHRLAAEKYNLLAETAARADSITASEWLDVMADTVTILYAVLFPLGLLLLYLWWGHPSQNRFSRRRVSITTLPHMLAPLSPALQYILARSNGRKRLLLDLPSPTNRLAQTPQAFVKKYRLVSGRILDERKTAACFMKQAGPALAGWKSLRPHHRALFTVFGLQFFLQDRPAAEALLDKLNISAATARKTGAYRKCRHPLPDWSLVTQDFMRVARHPAARRWLKEHRFVRSGLVWLYAHDLRLNSPRWYWLKELERPLWYALHRANSSKGFIEGAGIVAIARNEGLAKSLHLPVPEPDVSMAVRGLRADLIACGLLWEEENTPPARPETHNAGWECPEL</sequence>
<dbReference type="RefSeq" id="WP_050869035.1">
    <property type="nucleotide sequence ID" value="NZ_BFUP01000659.1"/>
</dbReference>
<evidence type="ECO:0000259" key="1">
    <source>
        <dbReference type="Pfam" id="PF23127"/>
    </source>
</evidence>
<dbReference type="InterPro" id="IPR056464">
    <property type="entry name" value="DotM_C"/>
</dbReference>
<gene>
    <name evidence="2" type="ORF">LHLDPJGA_00063</name>
</gene>
<feature type="domain" description="DotM C-terminal cytoplasmic" evidence="1">
    <location>
        <begin position="189"/>
        <end position="365"/>
    </location>
</feature>
<dbReference type="Pfam" id="PF23127">
    <property type="entry name" value="DotM_C"/>
    <property type="match status" value="1"/>
</dbReference>